<protein>
    <submittedName>
        <fullName evidence="1">Uncharacterized protein</fullName>
    </submittedName>
</protein>
<name>A0A0F9S8Q4_9ZZZZ</name>
<dbReference type="EMBL" id="LAZR01000751">
    <property type="protein sequence ID" value="KKN58662.1"/>
    <property type="molecule type" value="Genomic_DNA"/>
</dbReference>
<accession>A0A0F9S8Q4</accession>
<organism evidence="1">
    <name type="scientific">marine sediment metagenome</name>
    <dbReference type="NCBI Taxonomy" id="412755"/>
    <lineage>
        <taxon>unclassified sequences</taxon>
        <taxon>metagenomes</taxon>
        <taxon>ecological metagenomes</taxon>
    </lineage>
</organism>
<proteinExistence type="predicted"/>
<reference evidence="1" key="1">
    <citation type="journal article" date="2015" name="Nature">
        <title>Complex archaea that bridge the gap between prokaryotes and eukaryotes.</title>
        <authorList>
            <person name="Spang A."/>
            <person name="Saw J.H."/>
            <person name="Jorgensen S.L."/>
            <person name="Zaremba-Niedzwiedzka K."/>
            <person name="Martijn J."/>
            <person name="Lind A.E."/>
            <person name="van Eijk R."/>
            <person name="Schleper C."/>
            <person name="Guy L."/>
            <person name="Ettema T.J."/>
        </authorList>
    </citation>
    <scope>NUCLEOTIDE SEQUENCE</scope>
</reference>
<evidence type="ECO:0000313" key="1">
    <source>
        <dbReference type="EMBL" id="KKN58662.1"/>
    </source>
</evidence>
<gene>
    <name evidence="1" type="ORF">LCGC14_0549540</name>
</gene>
<dbReference type="AlphaFoldDB" id="A0A0F9S8Q4"/>
<sequence>MSLKERLIAAYQAVNAAEPHASPAAAQDKLAEETAFAIGLFLPKDGSESMTGTLVFDPGSDVDMDLLKAGFTGDSILSLDVSEDAFSFNKGLRVTSGVVAIGDIEYMSGWLNVSGGSAGREKGIWLRSQSGQRIHQINPNGNLLEIGAGGTIDTAPAMTIDTNAVNAFFLNSSGQLIVGAGTFGVATSKISIVGSDGAVASFPTVGAKDFLILENDGNCNINLIADVASFSQIKFTDSGAAGWRGAITYFHSADLMTFATVGLERIRITSAGAVTITNLAGAGSRTVVADANGVLSAP</sequence>
<comment type="caution">
    <text evidence="1">The sequence shown here is derived from an EMBL/GenBank/DDBJ whole genome shotgun (WGS) entry which is preliminary data.</text>
</comment>